<keyword evidence="5 13" id="KW-0732">Signal</keyword>
<feature type="region of interest" description="Disordered" evidence="12">
    <location>
        <begin position="29"/>
        <end position="49"/>
    </location>
</feature>
<dbReference type="PROSITE" id="PS51352">
    <property type="entry name" value="THIOREDOXIN_2"/>
    <property type="match status" value="1"/>
</dbReference>
<evidence type="ECO:0000256" key="10">
    <source>
        <dbReference type="ARBA" id="ARBA00023284"/>
    </source>
</evidence>
<dbReference type="GO" id="GO:0005788">
    <property type="term" value="C:endoplasmic reticulum lumen"/>
    <property type="evidence" value="ECO:0007669"/>
    <property type="project" value="UniProtKB-SubCell"/>
</dbReference>
<dbReference type="GO" id="GO:0034976">
    <property type="term" value="P:response to endoplasmic reticulum stress"/>
    <property type="evidence" value="ECO:0007669"/>
    <property type="project" value="TreeGrafter"/>
</dbReference>
<dbReference type="GeneTree" id="ENSGT00940000165626"/>
<sequence>MKTFRVLPLIAFLLTASFPISIRADDSQAGEEETLKKTEGDESGTSEEIKDENGILVLDELNFDRALQENKMLLVEFYAPWCGHCQALAPEYEIAAELLKKESSDIQLAKVDVTKEKGLAAEFEIDSFPKLKFFIGGDRKNFVEFTGKRKAAGIVQWLKRRSGPSATVLNNISSTQEFVDANEIAVV</sequence>
<dbReference type="GO" id="GO:0006457">
    <property type="term" value="P:protein folding"/>
    <property type="evidence" value="ECO:0007669"/>
    <property type="project" value="TreeGrafter"/>
</dbReference>
<evidence type="ECO:0000256" key="13">
    <source>
        <dbReference type="SAM" id="SignalP"/>
    </source>
</evidence>
<keyword evidence="7" id="KW-0256">Endoplasmic reticulum</keyword>
<evidence type="ECO:0000256" key="3">
    <source>
        <dbReference type="ARBA" id="ARBA00006347"/>
    </source>
</evidence>
<evidence type="ECO:0000256" key="1">
    <source>
        <dbReference type="ARBA" id="ARBA00001182"/>
    </source>
</evidence>
<evidence type="ECO:0000256" key="9">
    <source>
        <dbReference type="ARBA" id="ARBA00023235"/>
    </source>
</evidence>
<accession>A0A8C4TA02</accession>
<dbReference type="SUPFAM" id="SSF52833">
    <property type="entry name" value="Thioredoxin-like"/>
    <property type="match status" value="1"/>
</dbReference>
<dbReference type="Ensembl" id="ENSECRT00000028269.1">
    <property type="protein sequence ID" value="ENSECRP00000027692.1"/>
    <property type="gene ID" value="ENSECRG00000018757.1"/>
</dbReference>
<evidence type="ECO:0000256" key="2">
    <source>
        <dbReference type="ARBA" id="ARBA00004319"/>
    </source>
</evidence>
<feature type="signal peptide" evidence="13">
    <location>
        <begin position="1"/>
        <end position="24"/>
    </location>
</feature>
<keyword evidence="10" id="KW-0676">Redox-active center</keyword>
<evidence type="ECO:0000256" key="5">
    <source>
        <dbReference type="ARBA" id="ARBA00022729"/>
    </source>
</evidence>
<keyword evidence="6" id="KW-0677">Repeat</keyword>
<evidence type="ECO:0000256" key="6">
    <source>
        <dbReference type="ARBA" id="ARBA00022737"/>
    </source>
</evidence>
<feature type="domain" description="Thioredoxin" evidence="14">
    <location>
        <begin position="24"/>
        <end position="163"/>
    </location>
</feature>
<dbReference type="GO" id="GO:0003756">
    <property type="term" value="F:protein disulfide isomerase activity"/>
    <property type="evidence" value="ECO:0007669"/>
    <property type="project" value="UniProtKB-EC"/>
</dbReference>
<evidence type="ECO:0000259" key="14">
    <source>
        <dbReference type="PROSITE" id="PS51352"/>
    </source>
</evidence>
<comment type="subcellular location">
    <subcellularLocation>
        <location evidence="2">Endoplasmic reticulum lumen</location>
    </subcellularLocation>
</comment>
<dbReference type="InterPro" id="IPR036249">
    <property type="entry name" value="Thioredoxin-like_sf"/>
</dbReference>
<evidence type="ECO:0000256" key="4">
    <source>
        <dbReference type="ARBA" id="ARBA00012723"/>
    </source>
</evidence>
<dbReference type="PANTHER" id="PTHR18929">
    <property type="entry name" value="PROTEIN DISULFIDE ISOMERASE"/>
    <property type="match status" value="1"/>
</dbReference>
<dbReference type="AlphaFoldDB" id="A0A8C4TA02"/>
<evidence type="ECO:0000256" key="11">
    <source>
        <dbReference type="RuleBase" id="RU004208"/>
    </source>
</evidence>
<comment type="similarity">
    <text evidence="3 11">Belongs to the protein disulfide isomerase family.</text>
</comment>
<proteinExistence type="inferred from homology"/>
<organism evidence="15 16">
    <name type="scientific">Erpetoichthys calabaricus</name>
    <name type="common">Rope fish</name>
    <name type="synonym">Calamoichthys calabaricus</name>
    <dbReference type="NCBI Taxonomy" id="27687"/>
    <lineage>
        <taxon>Eukaryota</taxon>
        <taxon>Metazoa</taxon>
        <taxon>Chordata</taxon>
        <taxon>Craniata</taxon>
        <taxon>Vertebrata</taxon>
        <taxon>Euteleostomi</taxon>
        <taxon>Actinopterygii</taxon>
        <taxon>Polypteriformes</taxon>
        <taxon>Polypteridae</taxon>
        <taxon>Erpetoichthys</taxon>
    </lineage>
</organism>
<dbReference type="PROSITE" id="PS00194">
    <property type="entry name" value="THIOREDOXIN_1"/>
    <property type="match status" value="1"/>
</dbReference>
<dbReference type="EC" id="5.3.4.1" evidence="4"/>
<reference evidence="15" key="1">
    <citation type="submission" date="2021-06" db="EMBL/GenBank/DDBJ databases">
        <authorList>
            <consortium name="Wellcome Sanger Institute Data Sharing"/>
        </authorList>
    </citation>
    <scope>NUCLEOTIDE SEQUENCE [LARGE SCALE GENOMIC DNA]</scope>
</reference>
<dbReference type="NCBIfam" id="TIGR01126">
    <property type="entry name" value="pdi_dom"/>
    <property type="match status" value="1"/>
</dbReference>
<dbReference type="FunFam" id="3.40.30.10:FF:000023">
    <property type="entry name" value="Protein disulfide-isomerase"/>
    <property type="match status" value="1"/>
</dbReference>
<dbReference type="PRINTS" id="PR00421">
    <property type="entry name" value="THIOREDOXIN"/>
</dbReference>
<comment type="catalytic activity">
    <reaction evidence="1">
        <text>Catalyzes the rearrangement of -S-S- bonds in proteins.</text>
        <dbReference type="EC" id="5.3.4.1"/>
    </reaction>
</comment>
<dbReference type="Proteomes" id="UP000694620">
    <property type="component" value="Chromosome 11"/>
</dbReference>
<keyword evidence="8" id="KW-1015">Disulfide bond</keyword>
<evidence type="ECO:0000256" key="12">
    <source>
        <dbReference type="SAM" id="MobiDB-lite"/>
    </source>
</evidence>
<dbReference type="CDD" id="cd02961">
    <property type="entry name" value="PDI_a_family"/>
    <property type="match status" value="1"/>
</dbReference>
<evidence type="ECO:0000313" key="16">
    <source>
        <dbReference type="Proteomes" id="UP000694620"/>
    </source>
</evidence>
<evidence type="ECO:0000256" key="7">
    <source>
        <dbReference type="ARBA" id="ARBA00022824"/>
    </source>
</evidence>
<reference evidence="15" key="3">
    <citation type="submission" date="2025-09" db="UniProtKB">
        <authorList>
            <consortium name="Ensembl"/>
        </authorList>
    </citation>
    <scope>IDENTIFICATION</scope>
</reference>
<dbReference type="InterPro" id="IPR013766">
    <property type="entry name" value="Thioredoxin_domain"/>
</dbReference>
<dbReference type="Gene3D" id="3.40.30.10">
    <property type="entry name" value="Glutaredoxin"/>
    <property type="match status" value="1"/>
</dbReference>
<dbReference type="InterPro" id="IPR005788">
    <property type="entry name" value="PDI_thioredoxin-like_dom"/>
</dbReference>
<reference evidence="15" key="2">
    <citation type="submission" date="2025-08" db="UniProtKB">
        <authorList>
            <consortium name="Ensembl"/>
        </authorList>
    </citation>
    <scope>IDENTIFICATION</scope>
</reference>
<evidence type="ECO:0000256" key="8">
    <source>
        <dbReference type="ARBA" id="ARBA00023157"/>
    </source>
</evidence>
<keyword evidence="9" id="KW-0413">Isomerase</keyword>
<dbReference type="PANTHER" id="PTHR18929:SF93">
    <property type="entry name" value="PROTEIN DISULFIDE-ISOMERASE A2"/>
    <property type="match status" value="1"/>
</dbReference>
<evidence type="ECO:0000313" key="15">
    <source>
        <dbReference type="Ensembl" id="ENSECRP00000027692.1"/>
    </source>
</evidence>
<name>A0A8C4TA02_ERPCA</name>
<feature type="chain" id="PRO_5034035545" description="protein disulfide-isomerase" evidence="13">
    <location>
        <begin position="25"/>
        <end position="187"/>
    </location>
</feature>
<dbReference type="InterPro" id="IPR017937">
    <property type="entry name" value="Thioredoxin_CS"/>
</dbReference>
<dbReference type="Pfam" id="PF00085">
    <property type="entry name" value="Thioredoxin"/>
    <property type="match status" value="1"/>
</dbReference>
<protein>
    <recommendedName>
        <fullName evidence="4">protein disulfide-isomerase</fullName>
        <ecNumber evidence="4">5.3.4.1</ecNumber>
    </recommendedName>
</protein>
<keyword evidence="16" id="KW-1185">Reference proteome</keyword>